<dbReference type="GO" id="GO:0046982">
    <property type="term" value="F:protein heterodimerization activity"/>
    <property type="evidence" value="ECO:0007669"/>
    <property type="project" value="InterPro"/>
</dbReference>
<dbReference type="InterPro" id="IPR009072">
    <property type="entry name" value="Histone-fold"/>
</dbReference>
<dbReference type="Gene3D" id="1.10.20.10">
    <property type="entry name" value="Histone, subunit A"/>
    <property type="match status" value="1"/>
</dbReference>
<gene>
    <name evidence="1" type="ORF">HEB94_005020</name>
</gene>
<dbReference type="Proteomes" id="UP000638648">
    <property type="component" value="Unassembled WGS sequence"/>
</dbReference>
<evidence type="ECO:0000313" key="2">
    <source>
        <dbReference type="Proteomes" id="UP000638648"/>
    </source>
</evidence>
<dbReference type="AlphaFoldDB" id="A0A927N3B3"/>
<keyword evidence="2" id="KW-1185">Reference proteome</keyword>
<organism evidence="1 2">
    <name type="scientific">Actinopolymorpha pittospori</name>
    <dbReference type="NCBI Taxonomy" id="648752"/>
    <lineage>
        <taxon>Bacteria</taxon>
        <taxon>Bacillati</taxon>
        <taxon>Actinomycetota</taxon>
        <taxon>Actinomycetes</taxon>
        <taxon>Propionibacteriales</taxon>
        <taxon>Actinopolymorphaceae</taxon>
        <taxon>Actinopolymorpha</taxon>
    </lineage>
</organism>
<comment type="caution">
    <text evidence="1">The sequence shown here is derived from an EMBL/GenBank/DDBJ whole genome shotgun (WGS) entry which is preliminary data.</text>
</comment>
<name>A0A927N3B3_9ACTN</name>
<protein>
    <submittedName>
        <fullName evidence="1">Uncharacterized protein</fullName>
    </submittedName>
</protein>
<dbReference type="SUPFAM" id="SSF47113">
    <property type="entry name" value="Histone-fold"/>
    <property type="match status" value="1"/>
</dbReference>
<sequence>MISETTREKLPDIAGGLSVALARTFKVLEPGLKNPQTEHWERSFQIFGQLL</sequence>
<dbReference type="CDD" id="cd22923">
    <property type="entry name" value="HFD_Aq328-like_rpt2"/>
    <property type="match status" value="1"/>
</dbReference>
<dbReference type="InterPro" id="IPR015207">
    <property type="entry name" value="DUF1931"/>
</dbReference>
<reference evidence="1" key="1">
    <citation type="submission" date="2020-10" db="EMBL/GenBank/DDBJ databases">
        <title>Sequencing the genomes of 1000 actinobacteria strains.</title>
        <authorList>
            <person name="Klenk H.-P."/>
        </authorList>
    </citation>
    <scope>NUCLEOTIDE SEQUENCE</scope>
    <source>
        <strain evidence="1">DSM 45354</strain>
    </source>
</reference>
<dbReference type="EMBL" id="JADBEM010000001">
    <property type="protein sequence ID" value="MBE1608172.1"/>
    <property type="molecule type" value="Genomic_DNA"/>
</dbReference>
<dbReference type="Pfam" id="PF09123">
    <property type="entry name" value="DUF1931"/>
    <property type="match status" value="1"/>
</dbReference>
<proteinExistence type="predicted"/>
<accession>A0A927N3B3</accession>
<evidence type="ECO:0000313" key="1">
    <source>
        <dbReference type="EMBL" id="MBE1608172.1"/>
    </source>
</evidence>